<name>A0ABU6XU85_9FABA</name>
<organism evidence="3 4">
    <name type="scientific">Stylosanthes scabra</name>
    <dbReference type="NCBI Taxonomy" id="79078"/>
    <lineage>
        <taxon>Eukaryota</taxon>
        <taxon>Viridiplantae</taxon>
        <taxon>Streptophyta</taxon>
        <taxon>Embryophyta</taxon>
        <taxon>Tracheophyta</taxon>
        <taxon>Spermatophyta</taxon>
        <taxon>Magnoliopsida</taxon>
        <taxon>eudicotyledons</taxon>
        <taxon>Gunneridae</taxon>
        <taxon>Pentapetalae</taxon>
        <taxon>rosids</taxon>
        <taxon>fabids</taxon>
        <taxon>Fabales</taxon>
        <taxon>Fabaceae</taxon>
        <taxon>Papilionoideae</taxon>
        <taxon>50 kb inversion clade</taxon>
        <taxon>dalbergioids sensu lato</taxon>
        <taxon>Dalbergieae</taxon>
        <taxon>Pterocarpus clade</taxon>
        <taxon>Stylosanthes</taxon>
    </lineage>
</organism>
<comment type="caution">
    <text evidence="3">The sequence shown here is derived from an EMBL/GenBank/DDBJ whole genome shotgun (WGS) entry which is preliminary data.</text>
</comment>
<dbReference type="SUPFAM" id="SSF53098">
    <property type="entry name" value="Ribonuclease H-like"/>
    <property type="match status" value="1"/>
</dbReference>
<sequence>MVVSFSKAGISGASTISFNPETSKYTIKFGSETIETTVTDKAAIVDQWIQDIKVPHPPNSSVIIGLDVERSSSTSSIGRKKPATLHLCIDDKCLILQLIYIDSLPLSLKNFLKNPNYFFVGFEADSLINSVANVYGLGFGVHADVKEIAMEESPHPSSSKLALKDLAMAFFGLSNWENRVLSIEQVEYGTIDAYVSYK</sequence>
<dbReference type="PANTHER" id="PTHR13620">
    <property type="entry name" value="3-5 EXONUCLEASE"/>
    <property type="match status" value="1"/>
</dbReference>
<dbReference type="InterPro" id="IPR012337">
    <property type="entry name" value="RNaseH-like_sf"/>
</dbReference>
<keyword evidence="1" id="KW-0540">Nuclease</keyword>
<evidence type="ECO:0008006" key="5">
    <source>
        <dbReference type="Google" id="ProtNLM"/>
    </source>
</evidence>
<dbReference type="InterPro" id="IPR051132">
    <property type="entry name" value="3-5_Exonuclease_domain"/>
</dbReference>
<evidence type="ECO:0000313" key="3">
    <source>
        <dbReference type="EMBL" id="MED6201196.1"/>
    </source>
</evidence>
<dbReference type="EMBL" id="JASCZI010213360">
    <property type="protein sequence ID" value="MED6201196.1"/>
    <property type="molecule type" value="Genomic_DNA"/>
</dbReference>
<evidence type="ECO:0000256" key="1">
    <source>
        <dbReference type="ARBA" id="ARBA00022722"/>
    </source>
</evidence>
<dbReference type="Proteomes" id="UP001341840">
    <property type="component" value="Unassembled WGS sequence"/>
</dbReference>
<evidence type="ECO:0000256" key="2">
    <source>
        <dbReference type="ARBA" id="ARBA00022801"/>
    </source>
</evidence>
<gene>
    <name evidence="3" type="ORF">PIB30_092503</name>
</gene>
<dbReference type="PANTHER" id="PTHR13620:SF121">
    <property type="entry name" value="EMB|CAB82946.1-RELATED"/>
    <property type="match status" value="1"/>
</dbReference>
<dbReference type="CDD" id="cd06141">
    <property type="entry name" value="WRN_exo"/>
    <property type="match status" value="1"/>
</dbReference>
<keyword evidence="4" id="KW-1185">Reference proteome</keyword>
<reference evidence="3 4" key="1">
    <citation type="journal article" date="2023" name="Plants (Basel)">
        <title>Bridging the Gap: Combining Genomics and Transcriptomics Approaches to Understand Stylosanthes scabra, an Orphan Legume from the Brazilian Caatinga.</title>
        <authorList>
            <person name="Ferreira-Neto J.R.C."/>
            <person name="da Silva M.D."/>
            <person name="Binneck E."/>
            <person name="de Melo N.F."/>
            <person name="da Silva R.H."/>
            <person name="de Melo A.L.T.M."/>
            <person name="Pandolfi V."/>
            <person name="Bustamante F.O."/>
            <person name="Brasileiro-Vidal A.C."/>
            <person name="Benko-Iseppon A.M."/>
        </authorList>
    </citation>
    <scope>NUCLEOTIDE SEQUENCE [LARGE SCALE GENOMIC DNA]</scope>
    <source>
        <tissue evidence="3">Leaves</tissue>
    </source>
</reference>
<dbReference type="Gene3D" id="3.30.420.10">
    <property type="entry name" value="Ribonuclease H-like superfamily/Ribonuclease H"/>
    <property type="match status" value="1"/>
</dbReference>
<dbReference type="InterPro" id="IPR036397">
    <property type="entry name" value="RNaseH_sf"/>
</dbReference>
<protein>
    <recommendedName>
        <fullName evidence="5">3'-5' exonuclease domain-containing protein</fullName>
    </recommendedName>
</protein>
<accession>A0ABU6XU85</accession>
<keyword evidence="2" id="KW-0378">Hydrolase</keyword>
<feature type="non-terminal residue" evidence="3">
    <location>
        <position position="198"/>
    </location>
</feature>
<evidence type="ECO:0000313" key="4">
    <source>
        <dbReference type="Proteomes" id="UP001341840"/>
    </source>
</evidence>
<proteinExistence type="predicted"/>